<dbReference type="RefSeq" id="WP_204702061.1">
    <property type="nucleotide sequence ID" value="NZ_JAFBDQ010000011.1"/>
</dbReference>
<proteinExistence type="predicted"/>
<dbReference type="GO" id="GO:0006260">
    <property type="term" value="P:DNA replication"/>
    <property type="evidence" value="ECO:0007669"/>
    <property type="project" value="InterPro"/>
</dbReference>
<name>A0A939BPN8_9FIRM</name>
<dbReference type="GO" id="GO:0008998">
    <property type="term" value="F:ribonucleoside-triphosphate reductase (thioredoxin) activity"/>
    <property type="evidence" value="ECO:0007669"/>
    <property type="project" value="UniProtKB-EC"/>
</dbReference>
<organism evidence="1 2">
    <name type="scientific">Halanaerobacter jeridensis</name>
    <dbReference type="NCBI Taxonomy" id="706427"/>
    <lineage>
        <taxon>Bacteria</taxon>
        <taxon>Bacillati</taxon>
        <taxon>Bacillota</taxon>
        <taxon>Clostridia</taxon>
        <taxon>Halanaerobiales</taxon>
        <taxon>Halobacteroidaceae</taxon>
        <taxon>Halanaerobacter</taxon>
    </lineage>
</organism>
<keyword evidence="2" id="KW-1185">Reference proteome</keyword>
<dbReference type="InterPro" id="IPR012833">
    <property type="entry name" value="NrdD"/>
</dbReference>
<gene>
    <name evidence="1" type="ORF">JOC47_002168</name>
</gene>
<evidence type="ECO:0000313" key="2">
    <source>
        <dbReference type="Proteomes" id="UP000774000"/>
    </source>
</evidence>
<protein>
    <submittedName>
        <fullName evidence="1">Ribonucleoside-triphosphate reductase</fullName>
        <ecNumber evidence="1">1.17.4.2</ecNumber>
    </submittedName>
</protein>
<sequence length="49" mass="5753">MAAQESERTKCQVYSRVVGFITPTENWNKGKLEEFKDRVTYDQVLEQAE</sequence>
<dbReference type="EMBL" id="JAFBDQ010000011">
    <property type="protein sequence ID" value="MBM7557302.1"/>
    <property type="molecule type" value="Genomic_DNA"/>
</dbReference>
<dbReference type="EC" id="1.17.4.2" evidence="1"/>
<comment type="caution">
    <text evidence="1">The sequence shown here is derived from an EMBL/GenBank/DDBJ whole genome shotgun (WGS) entry which is preliminary data.</text>
</comment>
<dbReference type="Pfam" id="PF13597">
    <property type="entry name" value="NRDD"/>
    <property type="match status" value="1"/>
</dbReference>
<dbReference type="AlphaFoldDB" id="A0A939BPN8"/>
<evidence type="ECO:0000313" key="1">
    <source>
        <dbReference type="EMBL" id="MBM7557302.1"/>
    </source>
</evidence>
<dbReference type="Proteomes" id="UP000774000">
    <property type="component" value="Unassembled WGS sequence"/>
</dbReference>
<reference evidence="1" key="1">
    <citation type="submission" date="2021-01" db="EMBL/GenBank/DDBJ databases">
        <title>Genomic Encyclopedia of Type Strains, Phase IV (KMG-IV): sequencing the most valuable type-strain genomes for metagenomic binning, comparative biology and taxonomic classification.</title>
        <authorList>
            <person name="Goeker M."/>
        </authorList>
    </citation>
    <scope>NUCLEOTIDE SEQUENCE</scope>
    <source>
        <strain evidence="1">DSM 23230</strain>
    </source>
</reference>
<accession>A0A939BPN8</accession>
<keyword evidence="1" id="KW-0560">Oxidoreductase</keyword>